<evidence type="ECO:0000313" key="4">
    <source>
        <dbReference type="EMBL" id="MBU9737007.1"/>
    </source>
</evidence>
<keyword evidence="2" id="KW-0472">Membrane</keyword>
<dbReference type="EMBL" id="JAHQCW010000015">
    <property type="protein sequence ID" value="MBU9737007.1"/>
    <property type="molecule type" value="Genomic_DNA"/>
</dbReference>
<dbReference type="SUPFAM" id="SSF55874">
    <property type="entry name" value="ATPase domain of HSP90 chaperone/DNA topoisomerase II/histidine kinase"/>
    <property type="match status" value="1"/>
</dbReference>
<name>A0A949K0C9_9FIRM</name>
<keyword evidence="2" id="KW-1133">Transmembrane helix</keyword>
<dbReference type="GO" id="GO:0000155">
    <property type="term" value="F:phosphorelay sensor kinase activity"/>
    <property type="evidence" value="ECO:0007669"/>
    <property type="project" value="InterPro"/>
</dbReference>
<dbReference type="Gene3D" id="3.30.565.10">
    <property type="entry name" value="Histidine kinase-like ATPase, C-terminal domain"/>
    <property type="match status" value="1"/>
</dbReference>
<evidence type="ECO:0000256" key="1">
    <source>
        <dbReference type="SAM" id="Coils"/>
    </source>
</evidence>
<accession>A0A949K0C9</accession>
<organism evidence="4 5">
    <name type="scientific">Diplocloster agilis</name>
    <dbReference type="NCBI Taxonomy" id="2850323"/>
    <lineage>
        <taxon>Bacteria</taxon>
        <taxon>Bacillati</taxon>
        <taxon>Bacillota</taxon>
        <taxon>Clostridia</taxon>
        <taxon>Lachnospirales</taxon>
        <taxon>Lachnospiraceae</taxon>
        <taxon>Diplocloster</taxon>
    </lineage>
</organism>
<feature type="transmembrane region" description="Helical" evidence="2">
    <location>
        <begin position="12"/>
        <end position="33"/>
    </location>
</feature>
<protein>
    <submittedName>
        <fullName evidence="4">Histidine kinase</fullName>
    </submittedName>
</protein>
<feature type="domain" description="Histidine kinase/HSP90-like ATPase" evidence="3">
    <location>
        <begin position="220"/>
        <end position="340"/>
    </location>
</feature>
<comment type="caution">
    <text evidence="4">The sequence shown here is derived from an EMBL/GenBank/DDBJ whole genome shotgun (WGS) entry which is preliminary data.</text>
</comment>
<dbReference type="Proteomes" id="UP000712157">
    <property type="component" value="Unassembled WGS sequence"/>
</dbReference>
<reference evidence="4" key="1">
    <citation type="submission" date="2021-06" db="EMBL/GenBank/DDBJ databases">
        <title>Description of novel taxa of the family Lachnospiraceae.</title>
        <authorList>
            <person name="Chaplin A.V."/>
            <person name="Sokolova S.R."/>
            <person name="Pikina A.P."/>
            <person name="Korzhanova M."/>
            <person name="Belova V."/>
            <person name="Korostin D."/>
            <person name="Efimov B.A."/>
        </authorList>
    </citation>
    <scope>NUCLEOTIDE SEQUENCE</scope>
    <source>
        <strain evidence="4">ASD5720</strain>
    </source>
</reference>
<feature type="coiled-coil region" evidence="1">
    <location>
        <begin position="108"/>
        <end position="135"/>
    </location>
</feature>
<proteinExistence type="predicted"/>
<keyword evidence="4" id="KW-0418">Kinase</keyword>
<keyword evidence="5" id="KW-1185">Reference proteome</keyword>
<dbReference type="InterPro" id="IPR010559">
    <property type="entry name" value="Sig_transdc_His_kin_internal"/>
</dbReference>
<dbReference type="SMART" id="SM00387">
    <property type="entry name" value="HATPase_c"/>
    <property type="match status" value="1"/>
</dbReference>
<dbReference type="Pfam" id="PF06580">
    <property type="entry name" value="His_kinase"/>
    <property type="match status" value="1"/>
</dbReference>
<dbReference type="InterPro" id="IPR003594">
    <property type="entry name" value="HATPase_dom"/>
</dbReference>
<keyword evidence="4" id="KW-0808">Transferase</keyword>
<dbReference type="GO" id="GO:0016020">
    <property type="term" value="C:membrane"/>
    <property type="evidence" value="ECO:0007669"/>
    <property type="project" value="InterPro"/>
</dbReference>
<dbReference type="PANTHER" id="PTHR34220:SF7">
    <property type="entry name" value="SENSOR HISTIDINE KINASE YPDA"/>
    <property type="match status" value="1"/>
</dbReference>
<dbReference type="InterPro" id="IPR050640">
    <property type="entry name" value="Bact_2-comp_sensor_kinase"/>
</dbReference>
<evidence type="ECO:0000313" key="5">
    <source>
        <dbReference type="Proteomes" id="UP000712157"/>
    </source>
</evidence>
<dbReference type="InterPro" id="IPR036890">
    <property type="entry name" value="HATPase_C_sf"/>
</dbReference>
<gene>
    <name evidence="4" type="ORF">KTH89_10685</name>
</gene>
<evidence type="ECO:0000259" key="3">
    <source>
        <dbReference type="SMART" id="SM00387"/>
    </source>
</evidence>
<dbReference type="AlphaFoldDB" id="A0A949K0C9"/>
<dbReference type="RefSeq" id="WP_238721640.1">
    <property type="nucleotide sequence ID" value="NZ_JAHQCW010000015.1"/>
</dbReference>
<keyword evidence="1" id="KW-0175">Coiled coil</keyword>
<keyword evidence="2" id="KW-0812">Transmembrane</keyword>
<feature type="transmembrane region" description="Helical" evidence="2">
    <location>
        <begin position="45"/>
        <end position="66"/>
    </location>
</feature>
<evidence type="ECO:0000256" key="2">
    <source>
        <dbReference type="SAM" id="Phobius"/>
    </source>
</evidence>
<sequence>MNLKNRNGSFLVWLSGTGILLFLNLLTGLGLLSSVASVDGGGVTAGLFVMLFLDVAGLAGILYKLAVSRKRIRRTQDRLHQIFGAQELEKEPLTHDIFLFPELLETACREKELAKRDYENKLLKKEAELNILQSQINPHFLYNALDAIRGDIVEEGLGDTADMVEALAKFFRYSINMKNNIITLEEELDNLDNYFKIIQYRFENRFYLINDCDYGNAALMEYKIPKLIIQPIVENSINHGLEPKTGMGIIHIRSTFTNRYLEILIQDNGIGMKQAELEQLLDKFNDPAASATGEKPKKGGIALINVNKRIKLYYGEEYGLEINSLEQLGTEVKILLPPIEEKGEQVS</sequence>
<dbReference type="PANTHER" id="PTHR34220">
    <property type="entry name" value="SENSOR HISTIDINE KINASE YPDA"/>
    <property type="match status" value="1"/>
</dbReference>
<dbReference type="Pfam" id="PF02518">
    <property type="entry name" value="HATPase_c"/>
    <property type="match status" value="1"/>
</dbReference>